<evidence type="ECO:0000313" key="3">
    <source>
        <dbReference type="EMBL" id="AZG68768.1"/>
    </source>
</evidence>
<protein>
    <submittedName>
        <fullName evidence="3">Transglutaminase domain-containing protein</fullName>
    </submittedName>
</protein>
<reference evidence="3 4" key="1">
    <citation type="submission" date="2018-11" db="EMBL/GenBank/DDBJ databases">
        <title>Genome sequence of Mycoplasma struthionis sp. nov.</title>
        <authorList>
            <person name="Spergser J."/>
        </authorList>
    </citation>
    <scope>NUCLEOTIDE SEQUENCE [LARGE SCALE GENOMIC DNA]</scope>
    <source>
        <strain evidence="3 4">237IA</strain>
    </source>
</reference>
<dbReference type="AlphaFoldDB" id="A0A3G8LJE9"/>
<dbReference type="SUPFAM" id="SSF54001">
    <property type="entry name" value="Cysteine proteinases"/>
    <property type="match status" value="1"/>
</dbReference>
<accession>A0A3G8LJE9</accession>
<evidence type="ECO:0000313" key="4">
    <source>
        <dbReference type="Proteomes" id="UP000275883"/>
    </source>
</evidence>
<dbReference type="InterPro" id="IPR038765">
    <property type="entry name" value="Papain-like_cys_pep_sf"/>
</dbReference>
<dbReference type="Proteomes" id="UP000275883">
    <property type="component" value="Chromosome"/>
</dbReference>
<dbReference type="KEGG" id="mstr:EGN60_02225"/>
<name>A0A3G8LJE9_9MOLU</name>
<dbReference type="PROSITE" id="PS51257">
    <property type="entry name" value="PROKAR_LIPOPROTEIN"/>
    <property type="match status" value="1"/>
</dbReference>
<evidence type="ECO:0000256" key="1">
    <source>
        <dbReference type="SAM" id="MobiDB-lite"/>
    </source>
</evidence>
<feature type="region of interest" description="Disordered" evidence="1">
    <location>
        <begin position="47"/>
        <end position="117"/>
    </location>
</feature>
<dbReference type="RefSeq" id="WP_124724461.1">
    <property type="nucleotide sequence ID" value="NZ_CP034044.1"/>
</dbReference>
<sequence>MKIKKHLLLLTPTILLAPTLVLSCENNAKNFLPKLIDSNKINLNNENKTSEEKINKDSNKLAEKDNKEVPKETTNTDKNVNDSKEVENKNPEINSETTIPQPAGNRKSTSNNSISNQPEQLYDASFKINDKGVYTNPALFKVEPSEAEVPGFDYGDAPLIKKKTKNLTEDDLVDMFDFIIGSQLSKNFNFGKREISPDLMASAYTKWITKNWIKFPYFSLAHTTIYFILNEDKTAVKTIWSPKYASSWWTFNSWQESYVNFVSGALSKIKEGMTDYEKAYAIWLYVSEFFKYDSNKLLSALDRDIFEQRAVCAVYAAIYGYLLNLVGIEALVNLTGTSINSETHEVVYVKLQLPGQEKAKWYLSDATWAFSLGNKGELANDLSTIDFNGQINFSEFLSPIGKDPDNWIVETQFGYSQFWKLPWKEFRTDNWYYGDAKSNPDNKNFIFGYVINKEKWLTKRSRYEYYKKDWYTLIQNPDNSGKKLYKRPFYSSSEEVISLHDVDLNDLLKKIKN</sequence>
<feature type="chain" id="PRO_5018301713" evidence="2">
    <location>
        <begin position="24"/>
        <end position="513"/>
    </location>
</feature>
<gene>
    <name evidence="3" type="ORF">EGN60_02225</name>
</gene>
<proteinExistence type="predicted"/>
<keyword evidence="4" id="KW-1185">Reference proteome</keyword>
<feature type="compositionally biased region" description="Basic and acidic residues" evidence="1">
    <location>
        <begin position="48"/>
        <end position="90"/>
    </location>
</feature>
<keyword evidence="2" id="KW-0732">Signal</keyword>
<feature type="compositionally biased region" description="Polar residues" evidence="1">
    <location>
        <begin position="91"/>
        <end position="117"/>
    </location>
</feature>
<dbReference type="EMBL" id="CP034044">
    <property type="protein sequence ID" value="AZG68768.1"/>
    <property type="molecule type" value="Genomic_DNA"/>
</dbReference>
<dbReference type="OrthoDB" id="395792at2"/>
<evidence type="ECO:0000256" key="2">
    <source>
        <dbReference type="SAM" id="SignalP"/>
    </source>
</evidence>
<organism evidence="3 4">
    <name type="scientific">Mycoplasma struthionis</name>
    <dbReference type="NCBI Taxonomy" id="538220"/>
    <lineage>
        <taxon>Bacteria</taxon>
        <taxon>Bacillati</taxon>
        <taxon>Mycoplasmatota</taxon>
        <taxon>Mollicutes</taxon>
        <taxon>Mycoplasmataceae</taxon>
        <taxon>Mycoplasma</taxon>
    </lineage>
</organism>
<feature type="signal peptide" evidence="2">
    <location>
        <begin position="1"/>
        <end position="23"/>
    </location>
</feature>